<evidence type="ECO:0000256" key="17">
    <source>
        <dbReference type="PIRSR" id="PIRSR037281-3"/>
    </source>
</evidence>
<feature type="domain" description="Protein kinase" evidence="20">
    <location>
        <begin position="230"/>
        <end position="503"/>
    </location>
</feature>
<feature type="active site" description="Proton acceptor" evidence="15">
    <location>
        <position position="357"/>
    </location>
</feature>
<dbReference type="PROSITE" id="PS00107">
    <property type="entry name" value="PROTEIN_KINASE_ATP"/>
    <property type="match status" value="1"/>
</dbReference>
<keyword evidence="22" id="KW-1185">Reference proteome</keyword>
<feature type="compositionally biased region" description="Acidic residues" evidence="19">
    <location>
        <begin position="19"/>
        <end position="35"/>
    </location>
</feature>
<dbReference type="SMART" id="SM00220">
    <property type="entry name" value="S_TKc"/>
    <property type="match status" value="1"/>
</dbReference>
<dbReference type="InterPro" id="IPR017441">
    <property type="entry name" value="Protein_kinase_ATP_BS"/>
</dbReference>
<protein>
    <recommendedName>
        <fullName evidence="14">Wee1-like protein kinase</fullName>
        <ecNumber evidence="14">2.7.10.2</ecNumber>
    </recommendedName>
</protein>
<feature type="compositionally biased region" description="Polar residues" evidence="19">
    <location>
        <begin position="51"/>
        <end position="73"/>
    </location>
</feature>
<evidence type="ECO:0000256" key="18">
    <source>
        <dbReference type="PROSITE-ProRule" id="PRU10141"/>
    </source>
</evidence>
<reference evidence="21" key="1">
    <citation type="journal article" date="2022" name="bioRxiv">
        <title>Sequencing and chromosome-scale assembly of the giantPleurodeles waltlgenome.</title>
        <authorList>
            <person name="Brown T."/>
            <person name="Elewa A."/>
            <person name="Iarovenko S."/>
            <person name="Subramanian E."/>
            <person name="Araus A.J."/>
            <person name="Petzold A."/>
            <person name="Susuki M."/>
            <person name="Suzuki K.-i.T."/>
            <person name="Hayashi T."/>
            <person name="Toyoda A."/>
            <person name="Oliveira C."/>
            <person name="Osipova E."/>
            <person name="Leigh N.D."/>
            <person name="Simon A."/>
            <person name="Yun M.H."/>
        </authorList>
    </citation>
    <scope>NUCLEOTIDE SEQUENCE</scope>
    <source>
        <strain evidence="21">20211129_DDA</strain>
        <tissue evidence="21">Liver</tissue>
    </source>
</reference>
<evidence type="ECO:0000256" key="2">
    <source>
        <dbReference type="ARBA" id="ARBA00022679"/>
    </source>
</evidence>
<evidence type="ECO:0000256" key="19">
    <source>
        <dbReference type="SAM" id="MobiDB-lite"/>
    </source>
</evidence>
<proteinExistence type="inferred from homology"/>
<comment type="similarity">
    <text evidence="14">Belongs to the protein kinase superfamily. Ser/Thr protein kinase family. WEE1 subfamily.</text>
</comment>
<dbReference type="InterPro" id="IPR008271">
    <property type="entry name" value="Ser/Thr_kinase_AS"/>
</dbReference>
<comment type="caution">
    <text evidence="21">The sequence shown here is derived from an EMBL/GenBank/DDBJ whole genome shotgun (WGS) entry which is preliminary data.</text>
</comment>
<evidence type="ECO:0000256" key="10">
    <source>
        <dbReference type="ARBA" id="ARBA00023242"/>
    </source>
</evidence>
<dbReference type="GO" id="GO:0060631">
    <property type="term" value="P:regulation of meiosis I"/>
    <property type="evidence" value="ECO:0007669"/>
    <property type="project" value="TreeGrafter"/>
</dbReference>
<evidence type="ECO:0000256" key="4">
    <source>
        <dbReference type="ARBA" id="ARBA00022741"/>
    </source>
</evidence>
<dbReference type="Gene3D" id="3.30.200.20">
    <property type="entry name" value="Phosphorylase Kinase, domain 1"/>
    <property type="match status" value="1"/>
</dbReference>
<evidence type="ECO:0000313" key="22">
    <source>
        <dbReference type="Proteomes" id="UP001066276"/>
    </source>
</evidence>
<evidence type="ECO:0000256" key="6">
    <source>
        <dbReference type="ARBA" id="ARBA00022840"/>
    </source>
</evidence>
<comment type="subcellular location">
    <subcellularLocation>
        <location evidence="1 14">Nucleus</location>
    </subcellularLocation>
</comment>
<gene>
    <name evidence="21" type="ORF">NDU88_006737</name>
</gene>
<dbReference type="Gene3D" id="1.10.510.10">
    <property type="entry name" value="Transferase(Phosphotransferase) domain 1"/>
    <property type="match status" value="1"/>
</dbReference>
<keyword evidence="5 14" id="KW-0418">Kinase</keyword>
<evidence type="ECO:0000256" key="9">
    <source>
        <dbReference type="ARBA" id="ARBA00023137"/>
    </source>
</evidence>
<feature type="binding site" evidence="17">
    <location>
        <position position="397"/>
    </location>
    <ligand>
        <name>Mg(2+)</name>
        <dbReference type="ChEBI" id="CHEBI:18420"/>
        <label>1</label>
    </ligand>
</feature>
<dbReference type="InterPro" id="IPR050339">
    <property type="entry name" value="CC_SR_Kinase"/>
</dbReference>
<keyword evidence="7 17" id="KW-0460">Magnesium</keyword>
<dbReference type="FunFam" id="3.30.200.20:FF:000115">
    <property type="entry name" value="Wee1-like kinase 2"/>
    <property type="match status" value="1"/>
</dbReference>
<feature type="binding site" evidence="16 18">
    <location>
        <position position="259"/>
    </location>
    <ligand>
        <name>ATP</name>
        <dbReference type="ChEBI" id="CHEBI:30616"/>
    </ligand>
</feature>
<sequence length="582" mass="64316">MMSTLACRSGPAQRLAFSSDEDDEMPESSSAEECEAGTQTPKRGDGAMTWRATNCLFTPTSQRKQNDRSPSQESDLDRSLHRSPSPFSAGKLGTPRDYPGTPLHYATWNKLQLGDTPYTPKSLLCKAAFPTPSSRIGIRSKRLLHFPTAAVGGSTPSDPATTTVVNINPFTPKAYQQQHFNACGKRKTIGDDGVSAITGVKGLEDIPGGSLTKKFALWGSHLVSRYTTEFLELEKIGAGEFGSVYKCVKRLDGCIYAIKRSKRPLAGSTNEQMALKEVYAHAVLGHHPHVVRYYSAWAEDDHMIIQNEYCNGGSLQDVMVEHARSGHLLNELELKEILLQVSMGLKYIHSSGLVHMDIKPSNIFICRNLESGGIGQEESSGEEDDFLSARVVYKIGDLGHVTSITNPEVEEGDSRFLANEILQEDFSNLPKADIFALGLTIALAGGAEPLPRNNDTWHHIRKGNLPRVPQSFSEAFHQLLQSLIHPDPIVRPSAAFLVKHPILRRSMGKAAQLQKQLNVEKFKTAMLERELQAARRAQQFEKQNSLDYFHPPQTDVVYRQRTARRMVGGKNSRSLSFTCGGS</sequence>
<accession>A0AAV7SQH8</accession>
<comment type="cofactor">
    <cofactor evidence="17">
        <name>Mg(2+)</name>
        <dbReference type="ChEBI" id="CHEBI:18420"/>
    </cofactor>
    <text evidence="17">Binds 2 magnesium ions per subunit.</text>
</comment>
<dbReference type="GO" id="GO:0004715">
    <property type="term" value="F:non-membrane spanning protein tyrosine kinase activity"/>
    <property type="evidence" value="ECO:0007669"/>
    <property type="project" value="UniProtKB-UniRule"/>
</dbReference>
<keyword evidence="10 14" id="KW-0539">Nucleus</keyword>
<dbReference type="EMBL" id="JANPWB010000008">
    <property type="protein sequence ID" value="KAJ1166332.1"/>
    <property type="molecule type" value="Genomic_DNA"/>
</dbReference>
<evidence type="ECO:0000256" key="1">
    <source>
        <dbReference type="ARBA" id="ARBA00004123"/>
    </source>
</evidence>
<dbReference type="PROSITE" id="PS00108">
    <property type="entry name" value="PROTEIN_KINASE_ST"/>
    <property type="match status" value="1"/>
</dbReference>
<keyword evidence="9 14" id="KW-0829">Tyrosine-protein kinase</keyword>
<keyword evidence="11" id="KW-0469">Meiosis</keyword>
<name>A0AAV7SQH8_PLEWA</name>
<keyword evidence="4 14" id="KW-0547">Nucleotide-binding</keyword>
<dbReference type="InterPro" id="IPR017164">
    <property type="entry name" value="Wee1-like_protein_kinase"/>
</dbReference>
<comment type="similarity">
    <text evidence="12">Belongs to the protein kinase superfamily. Ser/Thr protein kinase family. GCN2 subfamily.</text>
</comment>
<dbReference type="PROSITE" id="PS50011">
    <property type="entry name" value="PROTEIN_KINASE_DOM"/>
    <property type="match status" value="1"/>
</dbReference>
<dbReference type="GO" id="GO:0045786">
    <property type="term" value="P:negative regulation of cell cycle"/>
    <property type="evidence" value="ECO:0007669"/>
    <property type="project" value="UniProtKB-ARBA"/>
</dbReference>
<evidence type="ECO:0000256" key="3">
    <source>
        <dbReference type="ARBA" id="ARBA00022723"/>
    </source>
</evidence>
<dbReference type="InterPro" id="IPR000719">
    <property type="entry name" value="Prot_kinase_dom"/>
</dbReference>
<dbReference type="InterPro" id="IPR011009">
    <property type="entry name" value="Kinase-like_dom_sf"/>
</dbReference>
<dbReference type="PANTHER" id="PTHR11042">
    <property type="entry name" value="EUKARYOTIC TRANSLATION INITIATION FACTOR 2-ALPHA KINASE EIF2-ALPHA KINASE -RELATED"/>
    <property type="match status" value="1"/>
</dbReference>
<dbReference type="Pfam" id="PF00069">
    <property type="entry name" value="Pkinase"/>
    <property type="match status" value="1"/>
</dbReference>
<keyword evidence="2 14" id="KW-0808">Transferase</keyword>
<evidence type="ECO:0000256" key="7">
    <source>
        <dbReference type="ARBA" id="ARBA00022842"/>
    </source>
</evidence>
<evidence type="ECO:0000313" key="21">
    <source>
        <dbReference type="EMBL" id="KAJ1166332.1"/>
    </source>
</evidence>
<dbReference type="GO" id="GO:0005524">
    <property type="term" value="F:ATP binding"/>
    <property type="evidence" value="ECO:0007669"/>
    <property type="project" value="UniProtKB-UniRule"/>
</dbReference>
<dbReference type="GO" id="GO:0005634">
    <property type="term" value="C:nucleus"/>
    <property type="evidence" value="ECO:0007669"/>
    <property type="project" value="UniProtKB-SubCell"/>
</dbReference>
<evidence type="ECO:0000256" key="5">
    <source>
        <dbReference type="ARBA" id="ARBA00022777"/>
    </source>
</evidence>
<dbReference type="PIRSF" id="PIRSF037281">
    <property type="entry name" value="Wee1-like_protein_kinase"/>
    <property type="match status" value="1"/>
</dbReference>
<dbReference type="Proteomes" id="UP001066276">
    <property type="component" value="Chromosome 4_2"/>
</dbReference>
<dbReference type="GO" id="GO:0000287">
    <property type="term" value="F:magnesium ion binding"/>
    <property type="evidence" value="ECO:0007669"/>
    <property type="project" value="InterPro"/>
</dbReference>
<keyword evidence="6 14" id="KW-0067">ATP-binding</keyword>
<organism evidence="21 22">
    <name type="scientific">Pleurodeles waltl</name>
    <name type="common">Iberian ribbed newt</name>
    <dbReference type="NCBI Taxonomy" id="8319"/>
    <lineage>
        <taxon>Eukaryota</taxon>
        <taxon>Metazoa</taxon>
        <taxon>Chordata</taxon>
        <taxon>Craniata</taxon>
        <taxon>Vertebrata</taxon>
        <taxon>Euteleostomi</taxon>
        <taxon>Amphibia</taxon>
        <taxon>Batrachia</taxon>
        <taxon>Caudata</taxon>
        <taxon>Salamandroidea</taxon>
        <taxon>Salamandridae</taxon>
        <taxon>Pleurodelinae</taxon>
        <taxon>Pleurodeles</taxon>
    </lineage>
</organism>
<evidence type="ECO:0000256" key="15">
    <source>
        <dbReference type="PIRSR" id="PIRSR037281-1"/>
    </source>
</evidence>
<keyword evidence="3 14" id="KW-0479">Metal-binding</keyword>
<dbReference type="GO" id="GO:0005737">
    <property type="term" value="C:cytoplasm"/>
    <property type="evidence" value="ECO:0007669"/>
    <property type="project" value="TreeGrafter"/>
</dbReference>
<evidence type="ECO:0000256" key="8">
    <source>
        <dbReference type="ARBA" id="ARBA00023054"/>
    </source>
</evidence>
<evidence type="ECO:0000259" key="20">
    <source>
        <dbReference type="PROSITE" id="PS50011"/>
    </source>
</evidence>
<comment type="catalytic activity">
    <reaction evidence="13 14">
        <text>L-tyrosyl-[protein] + ATP = O-phospho-L-tyrosyl-[protein] + ADP + H(+)</text>
        <dbReference type="Rhea" id="RHEA:10596"/>
        <dbReference type="Rhea" id="RHEA-COMP:10136"/>
        <dbReference type="Rhea" id="RHEA-COMP:20101"/>
        <dbReference type="ChEBI" id="CHEBI:15378"/>
        <dbReference type="ChEBI" id="CHEBI:30616"/>
        <dbReference type="ChEBI" id="CHEBI:46858"/>
        <dbReference type="ChEBI" id="CHEBI:61978"/>
        <dbReference type="ChEBI" id="CHEBI:456216"/>
        <dbReference type="EC" id="2.7.10.2"/>
    </reaction>
</comment>
<evidence type="ECO:0000256" key="12">
    <source>
        <dbReference type="ARBA" id="ARBA00037982"/>
    </source>
</evidence>
<dbReference type="PANTHER" id="PTHR11042:SF75">
    <property type="entry name" value="WEE1-LIKE PROTEIN KINASE 2"/>
    <property type="match status" value="1"/>
</dbReference>
<evidence type="ECO:0000256" key="13">
    <source>
        <dbReference type="ARBA" id="ARBA00051245"/>
    </source>
</evidence>
<dbReference type="FunFam" id="1.10.510.10:FF:000217">
    <property type="entry name" value="Wee1-like protein kinase"/>
    <property type="match status" value="1"/>
</dbReference>
<dbReference type="AlphaFoldDB" id="A0AAV7SQH8"/>
<evidence type="ECO:0000256" key="14">
    <source>
        <dbReference type="PIRNR" id="PIRNR037281"/>
    </source>
</evidence>
<keyword evidence="8" id="KW-0175">Coiled coil</keyword>
<dbReference type="EC" id="2.7.10.2" evidence="14"/>
<dbReference type="GO" id="GO:0000278">
    <property type="term" value="P:mitotic cell cycle"/>
    <property type="evidence" value="ECO:0007669"/>
    <property type="project" value="InterPro"/>
</dbReference>
<dbReference type="GO" id="GO:0051321">
    <property type="term" value="P:meiotic cell cycle"/>
    <property type="evidence" value="ECO:0007669"/>
    <property type="project" value="UniProtKB-KW"/>
</dbReference>
<dbReference type="SUPFAM" id="SSF56112">
    <property type="entry name" value="Protein kinase-like (PK-like)"/>
    <property type="match status" value="1"/>
</dbReference>
<feature type="region of interest" description="Disordered" evidence="19">
    <location>
        <begin position="1"/>
        <end position="98"/>
    </location>
</feature>
<evidence type="ECO:0000256" key="16">
    <source>
        <dbReference type="PIRSR" id="PIRSR037281-2"/>
    </source>
</evidence>
<feature type="binding site" evidence="17">
    <location>
        <position position="362"/>
    </location>
    <ligand>
        <name>Mg(2+)</name>
        <dbReference type="ChEBI" id="CHEBI:18420"/>
        <label>1</label>
    </ligand>
</feature>
<evidence type="ECO:0000256" key="11">
    <source>
        <dbReference type="ARBA" id="ARBA00023254"/>
    </source>
</evidence>
<feature type="binding site" evidence="16">
    <location>
        <begin position="236"/>
        <end position="244"/>
    </location>
    <ligand>
        <name>ATP</name>
        <dbReference type="ChEBI" id="CHEBI:30616"/>
    </ligand>
</feature>